<evidence type="ECO:0000313" key="2">
    <source>
        <dbReference type="EMBL" id="XCO77131.1"/>
    </source>
</evidence>
<feature type="compositionally biased region" description="Low complexity" evidence="1">
    <location>
        <begin position="67"/>
        <end position="80"/>
    </location>
</feature>
<feature type="compositionally biased region" description="Basic and acidic residues" evidence="1">
    <location>
        <begin position="9"/>
        <end position="21"/>
    </location>
</feature>
<protein>
    <submittedName>
        <fullName evidence="2">Uncharacterized protein</fullName>
    </submittedName>
</protein>
<dbReference type="AlphaFoldDB" id="A0AAU8MYZ5"/>
<dbReference type="RefSeq" id="WP_363800465.1">
    <property type="nucleotide sequence ID" value="NZ_CP159925.1"/>
</dbReference>
<feature type="region of interest" description="Disordered" evidence="1">
    <location>
        <begin position="1"/>
        <end position="21"/>
    </location>
</feature>
<sequence>MLRGNQGSHNDRQQDERDGRLKALNAAAAGYAAYDAYKLGKDAVGTGGASAGGPQNEAINLKLGIGSQSSSSKTELSQTEASSLIRSN</sequence>
<accession>A0AAU8MYZ5</accession>
<gene>
    <name evidence="2" type="ORF">ABU614_10220</name>
</gene>
<reference evidence="2" key="1">
    <citation type="submission" date="2024-06" db="EMBL/GenBank/DDBJ databases">
        <authorList>
            <person name="Li S."/>
        </authorList>
    </citation>
    <scope>NUCLEOTIDE SEQUENCE</scope>
    <source>
        <strain evidence="2">SR10</strain>
    </source>
</reference>
<organism evidence="2">
    <name type="scientific">Lysobacter firmicutimachus</name>
    <dbReference type="NCBI Taxonomy" id="1792846"/>
    <lineage>
        <taxon>Bacteria</taxon>
        <taxon>Pseudomonadati</taxon>
        <taxon>Pseudomonadota</taxon>
        <taxon>Gammaproteobacteria</taxon>
        <taxon>Lysobacterales</taxon>
        <taxon>Lysobacteraceae</taxon>
        <taxon>Lysobacter</taxon>
    </lineage>
</organism>
<name>A0AAU8MYZ5_9GAMM</name>
<evidence type="ECO:0000256" key="1">
    <source>
        <dbReference type="SAM" id="MobiDB-lite"/>
    </source>
</evidence>
<dbReference type="EMBL" id="CP159925">
    <property type="protein sequence ID" value="XCO77131.1"/>
    <property type="molecule type" value="Genomic_DNA"/>
</dbReference>
<feature type="region of interest" description="Disordered" evidence="1">
    <location>
        <begin position="65"/>
        <end position="88"/>
    </location>
</feature>
<proteinExistence type="predicted"/>